<proteinExistence type="predicted"/>
<accession>A0A9J6B133</accession>
<dbReference type="EMBL" id="JACXVP010000001">
    <property type="protein sequence ID" value="KAG5630438.1"/>
    <property type="molecule type" value="Genomic_DNA"/>
</dbReference>
<reference evidence="1 2" key="1">
    <citation type="submission" date="2020-09" db="EMBL/GenBank/DDBJ databases">
        <title>De no assembly of potato wild relative species, Solanum commersonii.</title>
        <authorList>
            <person name="Cho K."/>
        </authorList>
    </citation>
    <scope>NUCLEOTIDE SEQUENCE [LARGE SCALE GENOMIC DNA]</scope>
    <source>
        <strain evidence="1">LZ3.2</strain>
        <tissue evidence="1">Leaf</tissue>
    </source>
</reference>
<keyword evidence="2" id="KW-1185">Reference proteome</keyword>
<name>A0A9J6B133_SOLCO</name>
<dbReference type="Proteomes" id="UP000824120">
    <property type="component" value="Chromosome 1"/>
</dbReference>
<gene>
    <name evidence="1" type="ORF">H5410_002155</name>
</gene>
<protein>
    <submittedName>
        <fullName evidence="1">Uncharacterized protein</fullName>
    </submittedName>
</protein>
<organism evidence="1 2">
    <name type="scientific">Solanum commersonii</name>
    <name type="common">Commerson's wild potato</name>
    <name type="synonym">Commerson's nightshade</name>
    <dbReference type="NCBI Taxonomy" id="4109"/>
    <lineage>
        <taxon>Eukaryota</taxon>
        <taxon>Viridiplantae</taxon>
        <taxon>Streptophyta</taxon>
        <taxon>Embryophyta</taxon>
        <taxon>Tracheophyta</taxon>
        <taxon>Spermatophyta</taxon>
        <taxon>Magnoliopsida</taxon>
        <taxon>eudicotyledons</taxon>
        <taxon>Gunneridae</taxon>
        <taxon>Pentapetalae</taxon>
        <taxon>asterids</taxon>
        <taxon>lamiids</taxon>
        <taxon>Solanales</taxon>
        <taxon>Solanaceae</taxon>
        <taxon>Solanoideae</taxon>
        <taxon>Solaneae</taxon>
        <taxon>Solanum</taxon>
    </lineage>
</organism>
<sequence length="100" mass="11696">MERRNTVVPISRGRAPPMNRVQLERRNIVGGSNSTFRILCSLSIIKSLVIRNLLHQDRDVLVRLHRVVKKKKTYLIANFKNQFPSIQKGFHLNFRYVIAL</sequence>
<evidence type="ECO:0000313" key="2">
    <source>
        <dbReference type="Proteomes" id="UP000824120"/>
    </source>
</evidence>
<evidence type="ECO:0000313" key="1">
    <source>
        <dbReference type="EMBL" id="KAG5630438.1"/>
    </source>
</evidence>
<dbReference type="AlphaFoldDB" id="A0A9J6B133"/>
<comment type="caution">
    <text evidence="1">The sequence shown here is derived from an EMBL/GenBank/DDBJ whole genome shotgun (WGS) entry which is preliminary data.</text>
</comment>